<dbReference type="PANTHER" id="PTHR22955">
    <property type="entry name" value="RETROTRANSPOSON"/>
    <property type="match status" value="1"/>
</dbReference>
<evidence type="ECO:0000313" key="2">
    <source>
        <dbReference type="Proteomes" id="UP000807504"/>
    </source>
</evidence>
<organism evidence="1 2">
    <name type="scientific">Argiope bruennichi</name>
    <name type="common">Wasp spider</name>
    <name type="synonym">Aranea bruennichi</name>
    <dbReference type="NCBI Taxonomy" id="94029"/>
    <lineage>
        <taxon>Eukaryota</taxon>
        <taxon>Metazoa</taxon>
        <taxon>Ecdysozoa</taxon>
        <taxon>Arthropoda</taxon>
        <taxon>Chelicerata</taxon>
        <taxon>Arachnida</taxon>
        <taxon>Araneae</taxon>
        <taxon>Araneomorphae</taxon>
        <taxon>Entelegynae</taxon>
        <taxon>Araneoidea</taxon>
        <taxon>Araneidae</taxon>
        <taxon>Argiope</taxon>
    </lineage>
</organism>
<dbReference type="EMBL" id="JABXBU010000002">
    <property type="protein sequence ID" value="KAF8795496.1"/>
    <property type="molecule type" value="Genomic_DNA"/>
</dbReference>
<name>A0A8T0FXR7_ARGBR</name>
<dbReference type="Proteomes" id="UP000807504">
    <property type="component" value="Unassembled WGS sequence"/>
</dbReference>
<keyword evidence="2" id="KW-1185">Reference proteome</keyword>
<accession>A0A8T0FXR7</accession>
<comment type="caution">
    <text evidence="1">The sequence shown here is derived from an EMBL/GenBank/DDBJ whole genome shotgun (WGS) entry which is preliminary data.</text>
</comment>
<dbReference type="InterPro" id="IPR008042">
    <property type="entry name" value="Retrotrans_Pao"/>
</dbReference>
<proteinExistence type="predicted"/>
<dbReference type="PANTHER" id="PTHR22955:SF77">
    <property type="entry name" value="ASPARTIC PUTATIVE DOMAIN-CONTAINING PROTEIN-RELATED"/>
    <property type="match status" value="1"/>
</dbReference>
<dbReference type="Pfam" id="PF05380">
    <property type="entry name" value="Peptidase_A17"/>
    <property type="match status" value="1"/>
</dbReference>
<reference evidence="1" key="1">
    <citation type="journal article" date="2020" name="bioRxiv">
        <title>Chromosome-level reference genome of the European wasp spider Argiope bruennichi: a resource for studies on range expansion and evolutionary adaptation.</title>
        <authorList>
            <person name="Sheffer M.M."/>
            <person name="Hoppe A."/>
            <person name="Krehenwinkel H."/>
            <person name="Uhl G."/>
            <person name="Kuss A.W."/>
            <person name="Jensen L."/>
            <person name="Jensen C."/>
            <person name="Gillespie R.G."/>
            <person name="Hoff K.J."/>
            <person name="Prost S."/>
        </authorList>
    </citation>
    <scope>NUCLEOTIDE SEQUENCE</scope>
</reference>
<reference evidence="1" key="2">
    <citation type="submission" date="2020-06" db="EMBL/GenBank/DDBJ databases">
        <authorList>
            <person name="Sheffer M."/>
        </authorList>
    </citation>
    <scope>NUCLEOTIDE SEQUENCE</scope>
</reference>
<evidence type="ECO:0000313" key="1">
    <source>
        <dbReference type="EMBL" id="KAF8795496.1"/>
    </source>
</evidence>
<sequence>MLRKRDLFAAVLYISVHGKNGNKTCHLRCSISRVAPLKTLSNPRSELSACLLLSKLVRKVVAALKTDLQEITLHSDSTIAFSWIRISPHLLKAFVANRVAKIQALTKNLS</sequence>
<protein>
    <submittedName>
        <fullName evidence="1">Uncharacterized protein</fullName>
    </submittedName>
</protein>
<dbReference type="AlphaFoldDB" id="A0A8T0FXR7"/>
<gene>
    <name evidence="1" type="ORF">HNY73_003340</name>
</gene>